<evidence type="ECO:0000259" key="7">
    <source>
        <dbReference type="Pfam" id="PF02272"/>
    </source>
</evidence>
<dbReference type="EMBL" id="VSSQ01000004">
    <property type="protein sequence ID" value="MPL57120.1"/>
    <property type="molecule type" value="Genomic_DNA"/>
</dbReference>
<keyword evidence="5 9" id="KW-0269">Exonuclease</keyword>
<dbReference type="GO" id="GO:0006281">
    <property type="term" value="P:DNA repair"/>
    <property type="evidence" value="ECO:0007669"/>
    <property type="project" value="InterPro"/>
</dbReference>
<evidence type="ECO:0000256" key="1">
    <source>
        <dbReference type="ARBA" id="ARBA00005915"/>
    </source>
</evidence>
<sequence length="577" mass="62525">MKNWLIREPVQNICPTPPRQWADALSISPLLLEILWRRGLSERDAMDAFLSARLDSLTPPDRWPQLPEASSLLASELLAGKKLAVWGDYDVDGVTAATLVLDVLESHGIHADWHIPDRRSEGYGLNVPHIEALAAQGCGVLLTVDCGISDVQAVQRARELGMTVVVSDHHLPPEELPPAHAICNPRICAAEDLPYPHLAGVGVAFYLMGGVNAALAPHTGKKHNMGDCLDLVALGTLADVMPLTGENRVLVRGGLARIARAERPGMAALKVASGMNAAAALSAGQAVFRLAPRINAAGRMGKGELALRLLREKDHVAAAGMAQELDELNLARRQEEERIYAEAKAQASDILSRGPRAGLVLYGKDWHPGIVGIVASRIVEDYYRPTIIVCDDQGSLKGSGRSVREFDLHGGLTRTADCLLNFGGHRQAAGVRLAPERLEEFRARFDAVAEEVLGPNPLLPSITLECELGFNLAGDHNFLKELELLQPFGPGNPEPVFQSPPLLVKERSFLGRSREHVLLRLTDSASGITLSAKAWRMADELPASLINKHILVAYTPRIDTYNGIASVDIAIKDWRPA</sequence>
<dbReference type="GO" id="GO:0006310">
    <property type="term" value="P:DNA recombination"/>
    <property type="evidence" value="ECO:0007669"/>
    <property type="project" value="InterPro"/>
</dbReference>
<proteinExistence type="inferred from homology"/>
<comment type="similarity">
    <text evidence="1">Belongs to the RecJ family.</text>
</comment>
<comment type="caution">
    <text evidence="9">The sequence shown here is derived from an EMBL/GenBank/DDBJ whole genome shotgun (WGS) entry which is preliminary data.</text>
</comment>
<dbReference type="InterPro" id="IPR004610">
    <property type="entry name" value="RecJ"/>
</dbReference>
<dbReference type="Gene3D" id="3.90.1640.30">
    <property type="match status" value="1"/>
</dbReference>
<evidence type="ECO:0000256" key="5">
    <source>
        <dbReference type="ARBA" id="ARBA00022839"/>
    </source>
</evidence>
<dbReference type="AlphaFoldDB" id="A0A644SR28"/>
<accession>A0A644SR28</accession>
<feature type="domain" description="DDH" evidence="6">
    <location>
        <begin position="83"/>
        <end position="236"/>
    </location>
</feature>
<evidence type="ECO:0000256" key="4">
    <source>
        <dbReference type="ARBA" id="ARBA00022801"/>
    </source>
</evidence>
<evidence type="ECO:0000259" key="8">
    <source>
        <dbReference type="Pfam" id="PF17768"/>
    </source>
</evidence>
<evidence type="ECO:0000256" key="3">
    <source>
        <dbReference type="ARBA" id="ARBA00022722"/>
    </source>
</evidence>
<keyword evidence="4 9" id="KW-0378">Hydrolase</keyword>
<dbReference type="Pfam" id="PF17768">
    <property type="entry name" value="RecJ_OB"/>
    <property type="match status" value="1"/>
</dbReference>
<evidence type="ECO:0000259" key="6">
    <source>
        <dbReference type="Pfam" id="PF01368"/>
    </source>
</evidence>
<gene>
    <name evidence="9" type="primary">recJ_2</name>
    <name evidence="9" type="ORF">SDC9_02618</name>
</gene>
<feature type="domain" description="RecJ OB" evidence="8">
    <location>
        <begin position="476"/>
        <end position="573"/>
    </location>
</feature>
<evidence type="ECO:0000313" key="9">
    <source>
        <dbReference type="EMBL" id="MPL57120.1"/>
    </source>
</evidence>
<dbReference type="Gene3D" id="3.10.310.30">
    <property type="match status" value="1"/>
</dbReference>
<reference evidence="9" key="1">
    <citation type="submission" date="2019-08" db="EMBL/GenBank/DDBJ databases">
        <authorList>
            <person name="Kucharzyk K."/>
            <person name="Murdoch R.W."/>
            <person name="Higgins S."/>
            <person name="Loffler F."/>
        </authorList>
    </citation>
    <scope>NUCLEOTIDE SEQUENCE</scope>
</reference>
<name>A0A644SR28_9ZZZZ</name>
<dbReference type="PANTHER" id="PTHR30255">
    <property type="entry name" value="SINGLE-STRANDED-DNA-SPECIFIC EXONUCLEASE RECJ"/>
    <property type="match status" value="1"/>
</dbReference>
<dbReference type="InterPro" id="IPR041122">
    <property type="entry name" value="RecJ_OB"/>
</dbReference>
<dbReference type="InterPro" id="IPR001667">
    <property type="entry name" value="DDH_dom"/>
</dbReference>
<dbReference type="SUPFAM" id="SSF64182">
    <property type="entry name" value="DHH phosphoesterases"/>
    <property type="match status" value="1"/>
</dbReference>
<dbReference type="InterPro" id="IPR051673">
    <property type="entry name" value="SSDNA_exonuclease_RecJ"/>
</dbReference>
<dbReference type="GO" id="GO:0003676">
    <property type="term" value="F:nucleic acid binding"/>
    <property type="evidence" value="ECO:0007669"/>
    <property type="project" value="InterPro"/>
</dbReference>
<keyword evidence="3" id="KW-0540">Nuclease</keyword>
<dbReference type="PANTHER" id="PTHR30255:SF2">
    <property type="entry name" value="SINGLE-STRANDED-DNA-SPECIFIC EXONUCLEASE RECJ"/>
    <property type="match status" value="1"/>
</dbReference>
<evidence type="ECO:0000256" key="2">
    <source>
        <dbReference type="ARBA" id="ARBA00019841"/>
    </source>
</evidence>
<organism evidence="9">
    <name type="scientific">bioreactor metagenome</name>
    <dbReference type="NCBI Taxonomy" id="1076179"/>
    <lineage>
        <taxon>unclassified sequences</taxon>
        <taxon>metagenomes</taxon>
        <taxon>ecological metagenomes</taxon>
    </lineage>
</organism>
<protein>
    <recommendedName>
        <fullName evidence="2">Single-stranded-DNA-specific exonuclease RecJ</fullName>
    </recommendedName>
</protein>
<feature type="domain" description="DHHA1" evidence="7">
    <location>
        <begin position="359"/>
        <end position="450"/>
    </location>
</feature>
<dbReference type="Pfam" id="PF01368">
    <property type="entry name" value="DHH"/>
    <property type="match status" value="1"/>
</dbReference>
<dbReference type="Pfam" id="PF02272">
    <property type="entry name" value="DHHA1"/>
    <property type="match status" value="1"/>
</dbReference>
<dbReference type="InterPro" id="IPR038763">
    <property type="entry name" value="DHH_sf"/>
</dbReference>
<dbReference type="GO" id="GO:0008409">
    <property type="term" value="F:5'-3' exonuclease activity"/>
    <property type="evidence" value="ECO:0007669"/>
    <property type="project" value="InterPro"/>
</dbReference>
<dbReference type="InterPro" id="IPR003156">
    <property type="entry name" value="DHHA1_dom"/>
</dbReference>
<dbReference type="NCBIfam" id="TIGR00644">
    <property type="entry name" value="recJ"/>
    <property type="match status" value="1"/>
</dbReference>